<feature type="chain" id="PRO_5042968949" evidence="1">
    <location>
        <begin position="29"/>
        <end position="71"/>
    </location>
</feature>
<feature type="signal peptide" evidence="1">
    <location>
        <begin position="1"/>
        <end position="28"/>
    </location>
</feature>
<protein>
    <submittedName>
        <fullName evidence="2">Uncharacterized protein</fullName>
    </submittedName>
</protein>
<sequence>MSIGGCFCKYISQTFGLLLLLLTIHARGHHPVPSMNFPVPFKHLPDAIPIVQNLEVMLGKLPPASFSSVTP</sequence>
<evidence type="ECO:0000256" key="1">
    <source>
        <dbReference type="SAM" id="SignalP"/>
    </source>
</evidence>
<gene>
    <name evidence="2" type="ORF">QBC40DRAFT_84621</name>
</gene>
<keyword evidence="1" id="KW-0732">Signal</keyword>
<comment type="caution">
    <text evidence="2">The sequence shown here is derived from an EMBL/GenBank/DDBJ whole genome shotgun (WGS) entry which is preliminary data.</text>
</comment>
<dbReference type="AlphaFoldDB" id="A0AAN7AS89"/>
<keyword evidence="3" id="KW-1185">Reference proteome</keyword>
<reference evidence="2" key="2">
    <citation type="submission" date="2023-05" db="EMBL/GenBank/DDBJ databases">
        <authorList>
            <consortium name="Lawrence Berkeley National Laboratory"/>
            <person name="Steindorff A."/>
            <person name="Hensen N."/>
            <person name="Bonometti L."/>
            <person name="Westerberg I."/>
            <person name="Brannstrom I.O."/>
            <person name="Guillou S."/>
            <person name="Cros-Aarteil S."/>
            <person name="Calhoun S."/>
            <person name="Haridas S."/>
            <person name="Kuo A."/>
            <person name="Mondo S."/>
            <person name="Pangilinan J."/>
            <person name="Riley R."/>
            <person name="Labutti K."/>
            <person name="Andreopoulos B."/>
            <person name="Lipzen A."/>
            <person name="Chen C."/>
            <person name="Yanf M."/>
            <person name="Daum C."/>
            <person name="Ng V."/>
            <person name="Clum A."/>
            <person name="Ohm R."/>
            <person name="Martin F."/>
            <person name="Silar P."/>
            <person name="Natvig D."/>
            <person name="Lalanne C."/>
            <person name="Gautier V."/>
            <person name="Ament-Velasquez S.L."/>
            <person name="Kruys A."/>
            <person name="Hutchinson M.I."/>
            <person name="Powell A.J."/>
            <person name="Barry K."/>
            <person name="Miller A.N."/>
            <person name="Grigoriev I.V."/>
            <person name="Debuchy R."/>
            <person name="Gladieux P."/>
            <person name="Thoren M.H."/>
            <person name="Johannesson H."/>
        </authorList>
    </citation>
    <scope>NUCLEOTIDE SEQUENCE</scope>
    <source>
        <strain evidence="2">CBS 315.58</strain>
    </source>
</reference>
<dbReference type="Proteomes" id="UP001303160">
    <property type="component" value="Unassembled WGS sequence"/>
</dbReference>
<reference evidence="2" key="1">
    <citation type="journal article" date="2023" name="Mol. Phylogenet. Evol.">
        <title>Genome-scale phylogeny and comparative genomics of the fungal order Sordariales.</title>
        <authorList>
            <person name="Hensen N."/>
            <person name="Bonometti L."/>
            <person name="Westerberg I."/>
            <person name="Brannstrom I.O."/>
            <person name="Guillou S."/>
            <person name="Cros-Aarteil S."/>
            <person name="Calhoun S."/>
            <person name="Haridas S."/>
            <person name="Kuo A."/>
            <person name="Mondo S."/>
            <person name="Pangilinan J."/>
            <person name="Riley R."/>
            <person name="LaButti K."/>
            <person name="Andreopoulos B."/>
            <person name="Lipzen A."/>
            <person name="Chen C."/>
            <person name="Yan M."/>
            <person name="Daum C."/>
            <person name="Ng V."/>
            <person name="Clum A."/>
            <person name="Steindorff A."/>
            <person name="Ohm R.A."/>
            <person name="Martin F."/>
            <person name="Silar P."/>
            <person name="Natvig D.O."/>
            <person name="Lalanne C."/>
            <person name="Gautier V."/>
            <person name="Ament-Velasquez S.L."/>
            <person name="Kruys A."/>
            <person name="Hutchinson M.I."/>
            <person name="Powell A.J."/>
            <person name="Barry K."/>
            <person name="Miller A.N."/>
            <person name="Grigoriev I.V."/>
            <person name="Debuchy R."/>
            <person name="Gladieux P."/>
            <person name="Hiltunen Thoren M."/>
            <person name="Johannesson H."/>
        </authorList>
    </citation>
    <scope>NUCLEOTIDE SEQUENCE</scope>
    <source>
        <strain evidence="2">CBS 315.58</strain>
    </source>
</reference>
<name>A0AAN7AS89_9PEZI</name>
<dbReference type="EMBL" id="MU863934">
    <property type="protein sequence ID" value="KAK4199251.1"/>
    <property type="molecule type" value="Genomic_DNA"/>
</dbReference>
<organism evidence="2 3">
    <name type="scientific">Triangularia verruculosa</name>
    <dbReference type="NCBI Taxonomy" id="2587418"/>
    <lineage>
        <taxon>Eukaryota</taxon>
        <taxon>Fungi</taxon>
        <taxon>Dikarya</taxon>
        <taxon>Ascomycota</taxon>
        <taxon>Pezizomycotina</taxon>
        <taxon>Sordariomycetes</taxon>
        <taxon>Sordariomycetidae</taxon>
        <taxon>Sordariales</taxon>
        <taxon>Podosporaceae</taxon>
        <taxon>Triangularia</taxon>
    </lineage>
</organism>
<evidence type="ECO:0000313" key="2">
    <source>
        <dbReference type="EMBL" id="KAK4199251.1"/>
    </source>
</evidence>
<evidence type="ECO:0000313" key="3">
    <source>
        <dbReference type="Proteomes" id="UP001303160"/>
    </source>
</evidence>
<proteinExistence type="predicted"/>
<accession>A0AAN7AS89</accession>